<accession>A0A1E7DUF1</accession>
<dbReference type="PANTHER" id="PTHR43792:SF1">
    <property type="entry name" value="N-ACETYLTRANSFERASE DOMAIN-CONTAINING PROTEIN"/>
    <property type="match status" value="1"/>
</dbReference>
<dbReference type="GO" id="GO:0016747">
    <property type="term" value="F:acyltransferase activity, transferring groups other than amino-acyl groups"/>
    <property type="evidence" value="ECO:0007669"/>
    <property type="project" value="InterPro"/>
</dbReference>
<protein>
    <submittedName>
        <fullName evidence="2">GNAT family acetyltransferase</fullName>
    </submittedName>
</protein>
<feature type="domain" description="N-acetyltransferase" evidence="1">
    <location>
        <begin position="4"/>
        <end position="138"/>
    </location>
</feature>
<dbReference type="InterPro" id="IPR016181">
    <property type="entry name" value="Acyl_CoA_acyltransferase"/>
</dbReference>
<comment type="caution">
    <text evidence="2">The sequence shown here is derived from an EMBL/GenBank/DDBJ whole genome shotgun (WGS) entry which is preliminary data.</text>
</comment>
<organism evidence="2 3">
    <name type="scientific">Domibacillus iocasae</name>
    <dbReference type="NCBI Taxonomy" id="1714016"/>
    <lineage>
        <taxon>Bacteria</taxon>
        <taxon>Bacillati</taxon>
        <taxon>Bacillota</taxon>
        <taxon>Bacilli</taxon>
        <taxon>Bacillales</taxon>
        <taxon>Bacillaceae</taxon>
        <taxon>Domibacillus</taxon>
    </lineage>
</organism>
<dbReference type="STRING" id="1714016.BA724_00880"/>
<dbReference type="OrthoDB" id="162775at2"/>
<dbReference type="AlphaFoldDB" id="A0A1E7DUF1"/>
<dbReference type="Gene3D" id="3.40.630.30">
    <property type="match status" value="1"/>
</dbReference>
<evidence type="ECO:0000313" key="2">
    <source>
        <dbReference type="EMBL" id="OES46645.1"/>
    </source>
</evidence>
<dbReference type="InterPro" id="IPR051531">
    <property type="entry name" value="N-acetyltransferase"/>
</dbReference>
<keyword evidence="3" id="KW-1185">Reference proteome</keyword>
<dbReference type="Proteomes" id="UP000095658">
    <property type="component" value="Unassembled WGS sequence"/>
</dbReference>
<name>A0A1E7DUF1_9BACI</name>
<sequence>MKKLELKPHSLTYADRIFTLTSAPEVKNALGLHVDTVDNTIDFLQAVMQEEMNGKTVSRAIFNEEEELIGITTLMFIDQTKKSCSLGTWIGHEYWGHGYNMASKYAILRIAFEELGLERVFIGSRLANKRSQNAQKKLPFITWHVEADYPDVHAELEEKEKQPCLLNVVYRADFPIS</sequence>
<reference evidence="2 3" key="1">
    <citation type="submission" date="2016-06" db="EMBL/GenBank/DDBJ databases">
        <title>Domibacillus iocasae genome sequencing.</title>
        <authorList>
            <person name="Verma A."/>
            <person name="Pal Y."/>
            <person name="Ojha A.K."/>
            <person name="Krishnamurthi S."/>
        </authorList>
    </citation>
    <scope>NUCLEOTIDE SEQUENCE [LARGE SCALE GENOMIC DNA]</scope>
    <source>
        <strain evidence="2 3">DSM 29979</strain>
    </source>
</reference>
<proteinExistence type="predicted"/>
<dbReference type="InterPro" id="IPR000182">
    <property type="entry name" value="GNAT_dom"/>
</dbReference>
<evidence type="ECO:0000313" key="3">
    <source>
        <dbReference type="Proteomes" id="UP000095658"/>
    </source>
</evidence>
<dbReference type="PANTHER" id="PTHR43792">
    <property type="entry name" value="GNAT FAMILY, PUTATIVE (AFU_ORTHOLOGUE AFUA_3G00765)-RELATED-RELATED"/>
    <property type="match status" value="1"/>
</dbReference>
<evidence type="ECO:0000259" key="1">
    <source>
        <dbReference type="Pfam" id="PF13302"/>
    </source>
</evidence>
<dbReference type="EMBL" id="MAMP01000001">
    <property type="protein sequence ID" value="OES46645.1"/>
    <property type="molecule type" value="Genomic_DNA"/>
</dbReference>
<dbReference type="SUPFAM" id="SSF55729">
    <property type="entry name" value="Acyl-CoA N-acyltransferases (Nat)"/>
    <property type="match status" value="1"/>
</dbReference>
<dbReference type="RefSeq" id="WP_069936808.1">
    <property type="nucleotide sequence ID" value="NZ_MAMP01000001.1"/>
</dbReference>
<keyword evidence="2" id="KW-0808">Transferase</keyword>
<gene>
    <name evidence="2" type="ORF">BA724_00880</name>
</gene>
<dbReference type="Pfam" id="PF13302">
    <property type="entry name" value="Acetyltransf_3"/>
    <property type="match status" value="1"/>
</dbReference>